<dbReference type="Proteomes" id="UP000013005">
    <property type="component" value="Segment"/>
</dbReference>
<dbReference type="OrthoDB" id="20399at10239"/>
<dbReference type="RefSeq" id="YP_008058156.1">
    <property type="nucleotide sequence ID" value="NC_021315.1"/>
</dbReference>
<dbReference type="GeneID" id="40103477"/>
<evidence type="ECO:0000313" key="2">
    <source>
        <dbReference type="Proteomes" id="UP000013005"/>
    </source>
</evidence>
<reference evidence="1 2" key="1">
    <citation type="journal article" date="2013" name="Arch. Virol.">
        <title>Complete genome sequence analysis of bacterial-flagellum-targeting bacteriophage chi.</title>
        <authorList>
            <person name="Lee J.H."/>
            <person name="Shin H."/>
            <person name="Choi Y."/>
            <person name="Ryu S."/>
        </authorList>
    </citation>
    <scope>NUCLEOTIDE SEQUENCE [LARGE SCALE GENOMIC DNA]</scope>
</reference>
<protein>
    <submittedName>
        <fullName evidence="1">Uncharacterized protein</fullName>
    </submittedName>
</protein>
<keyword evidence="2" id="KW-1185">Reference proteome</keyword>
<proteinExistence type="predicted"/>
<dbReference type="KEGG" id="vg:72301922"/>
<sequence length="84" mass="9808">MNKELWKHYFRCFRMRGMPYVERYGTPEIIAFMDIWASQHDDQLETRAAIVAYSARAGLPCNVRKTASLDLLARYNDRKAAHNG</sequence>
<gene>
    <name evidence="1" type="ORF">chi_039</name>
</gene>
<accession>A0A1U8QIG1</accession>
<dbReference type="EMBL" id="JX094499">
    <property type="protein sequence ID" value="AFO71184.1"/>
    <property type="molecule type" value="Genomic_DNA"/>
</dbReference>
<evidence type="ECO:0000313" key="1">
    <source>
        <dbReference type="EMBL" id="AFO71184.1"/>
    </source>
</evidence>
<organism evidence="1 2">
    <name type="scientific">Salmonella phage Chi</name>
    <dbReference type="NCBI Taxonomy" id="2927983"/>
    <lineage>
        <taxon>Viruses</taxon>
        <taxon>Duplodnaviria</taxon>
        <taxon>Heunggongvirae</taxon>
        <taxon>Uroviricota</taxon>
        <taxon>Caudoviricetes</taxon>
        <taxon>Casjensviridae</taxon>
        <taxon>Chivirus</taxon>
        <taxon>Chivirus chi</taxon>
    </lineage>
</organism>
<name>A0A1U8QIG1_9CAUD</name>